<dbReference type="InterPro" id="IPR026838">
    <property type="entry name" value="YheC/D"/>
</dbReference>
<keyword evidence="2" id="KW-1185">Reference proteome</keyword>
<dbReference type="Pfam" id="PF14398">
    <property type="entry name" value="ATPgrasp_YheCD"/>
    <property type="match status" value="1"/>
</dbReference>
<organism evidence="1 2">
    <name type="scientific">Heyndrickxia vini</name>
    <dbReference type="NCBI Taxonomy" id="1476025"/>
    <lineage>
        <taxon>Bacteria</taxon>
        <taxon>Bacillati</taxon>
        <taxon>Bacillota</taxon>
        <taxon>Bacilli</taxon>
        <taxon>Bacillales</taxon>
        <taxon>Bacillaceae</taxon>
        <taxon>Heyndrickxia</taxon>
    </lineage>
</organism>
<dbReference type="SUPFAM" id="SSF56059">
    <property type="entry name" value="Glutathione synthetase ATP-binding domain-like"/>
    <property type="match status" value="1"/>
</dbReference>
<evidence type="ECO:0000313" key="2">
    <source>
        <dbReference type="Proteomes" id="UP000595691"/>
    </source>
</evidence>
<name>A0ABX7DZE3_9BACI</name>
<gene>
    <name evidence="1" type="ORF">I5776_14745</name>
</gene>
<dbReference type="EMBL" id="CP065425">
    <property type="protein sequence ID" value="QQZ08324.1"/>
    <property type="molecule type" value="Genomic_DNA"/>
</dbReference>
<dbReference type="RefSeq" id="WP_202777142.1">
    <property type="nucleotide sequence ID" value="NZ_CP065425.1"/>
</dbReference>
<protein>
    <submittedName>
        <fullName evidence="1">YheC/YheD family protein</fullName>
    </submittedName>
</protein>
<reference evidence="1 2" key="1">
    <citation type="submission" date="2020-11" db="EMBL/GenBank/DDBJ databases">
        <title>Taxonomic evaluation of the Bacillus sporothermodurans group of bacteria based on whole genome sequences.</title>
        <authorList>
            <person name="Fiedler G."/>
            <person name="Herbstmann A.-D."/>
            <person name="Doll E."/>
            <person name="Wenning M."/>
            <person name="Brinks E."/>
            <person name="Kabisch J."/>
            <person name="Breitenwieser F."/>
            <person name="Lappann M."/>
            <person name="Boehnlein C."/>
            <person name="Franz C."/>
        </authorList>
    </citation>
    <scope>NUCLEOTIDE SEQUENCE [LARGE SCALE GENOMIC DNA]</scope>
    <source>
        <strain evidence="1 2">JCM 19841</strain>
    </source>
</reference>
<evidence type="ECO:0000313" key="1">
    <source>
        <dbReference type="EMBL" id="QQZ08324.1"/>
    </source>
</evidence>
<sequence length="453" mass="52270">MPKRYKIEFIEQKDLICYYPASFTTIESPNEIVFGSKVVKCMCKKQPNGRNIISISSALAEQLCLPTFITAITLFESDKYLVLGPLIGVFSSGFTKFSVKPIGERSSIFSKLLSMHSSVGVVPFLFGEEHIDWEKKLIKGFFFTKEGWTQLTIPFPNVIYDRLPNRRSEKLKTSMLVKDKLEKEYFIPWYNPGFFNKLDVYERLFNDRKAILYLPETAPFTSFDQIERMLSKYGHIYIKPMNGSLGLGVHQIILDKIKNSYYCRYHDSKNHLLKFPSLEALINHVFANKNLDRMIVQQGISLLRDKRRPIDFRVHANKDEHGNWHISAMAAKVAGLGSPTTHVKNGGEIKTIEEVFKDKEEQIKYKKRLEYAALDLANAIEKHLDGIIGEIGFDFGIDNKGNVWLFEANSKPGRSIFAHPNLKEFDLLTRKLTLSYSIYLTEKFLNKYRELSI</sequence>
<accession>A0ABX7DZE3</accession>
<dbReference type="Proteomes" id="UP000595691">
    <property type="component" value="Chromosome"/>
</dbReference>
<proteinExistence type="predicted"/>